<accession>A0A0A9HCC4</accession>
<organism evidence="1">
    <name type="scientific">Arundo donax</name>
    <name type="common">Giant reed</name>
    <name type="synonym">Donax arundinaceus</name>
    <dbReference type="NCBI Taxonomy" id="35708"/>
    <lineage>
        <taxon>Eukaryota</taxon>
        <taxon>Viridiplantae</taxon>
        <taxon>Streptophyta</taxon>
        <taxon>Embryophyta</taxon>
        <taxon>Tracheophyta</taxon>
        <taxon>Spermatophyta</taxon>
        <taxon>Magnoliopsida</taxon>
        <taxon>Liliopsida</taxon>
        <taxon>Poales</taxon>
        <taxon>Poaceae</taxon>
        <taxon>PACMAD clade</taxon>
        <taxon>Arundinoideae</taxon>
        <taxon>Arundineae</taxon>
        <taxon>Arundo</taxon>
    </lineage>
</organism>
<reference evidence="1" key="2">
    <citation type="journal article" date="2015" name="Data Brief">
        <title>Shoot transcriptome of the giant reed, Arundo donax.</title>
        <authorList>
            <person name="Barrero R.A."/>
            <person name="Guerrero F.D."/>
            <person name="Moolhuijzen P."/>
            <person name="Goolsby J.A."/>
            <person name="Tidwell J."/>
            <person name="Bellgard S.E."/>
            <person name="Bellgard M.I."/>
        </authorList>
    </citation>
    <scope>NUCLEOTIDE SEQUENCE</scope>
    <source>
        <tissue evidence="1">Shoot tissue taken approximately 20 cm above the soil surface</tissue>
    </source>
</reference>
<proteinExistence type="predicted"/>
<protein>
    <submittedName>
        <fullName evidence="1">Uncharacterized protein</fullName>
    </submittedName>
</protein>
<evidence type="ECO:0000313" key="1">
    <source>
        <dbReference type="EMBL" id="JAE30543.1"/>
    </source>
</evidence>
<name>A0A0A9HCC4_ARUDO</name>
<dbReference type="AlphaFoldDB" id="A0A0A9HCC4"/>
<sequence>MQAFMDLFSSFKILYPQSTETSSSDVTLPPY</sequence>
<dbReference type="EMBL" id="GBRH01167353">
    <property type="protein sequence ID" value="JAE30543.1"/>
    <property type="molecule type" value="Transcribed_RNA"/>
</dbReference>
<reference evidence="1" key="1">
    <citation type="submission" date="2014-09" db="EMBL/GenBank/DDBJ databases">
        <authorList>
            <person name="Magalhaes I.L.F."/>
            <person name="Oliveira U."/>
            <person name="Santos F.R."/>
            <person name="Vidigal T.H.D.A."/>
            <person name="Brescovit A.D."/>
            <person name="Santos A.J."/>
        </authorList>
    </citation>
    <scope>NUCLEOTIDE SEQUENCE</scope>
    <source>
        <tissue evidence="1">Shoot tissue taken approximately 20 cm above the soil surface</tissue>
    </source>
</reference>